<accession>S7VAB7</accession>
<reference evidence="1 2" key="1">
    <citation type="journal article" date="2013" name="Genome Announc.">
        <title>Draft Genome Sequence of Cyclobacterium qasimii Strain M12-11BT, Isolated from Arctic Marine Sediment.</title>
        <authorList>
            <person name="Shivaji S."/>
            <person name="Ara S."/>
            <person name="Singh A."/>
            <person name="Kumar Pinnaka A."/>
        </authorList>
    </citation>
    <scope>NUCLEOTIDE SEQUENCE [LARGE SCALE GENOMIC DNA]</scope>
    <source>
        <strain evidence="1 2">M12-11B</strain>
    </source>
</reference>
<sequence>MVRVGSMVLTIEKIYLLGLNKNKKIIIDVLFQIAQSS</sequence>
<proteinExistence type="predicted"/>
<dbReference type="Proteomes" id="UP000014974">
    <property type="component" value="Unassembled WGS sequence"/>
</dbReference>
<dbReference type="AlphaFoldDB" id="S7VAB7"/>
<dbReference type="EMBL" id="ATNM01000139">
    <property type="protein sequence ID" value="EPR66886.1"/>
    <property type="molecule type" value="Genomic_DNA"/>
</dbReference>
<protein>
    <submittedName>
        <fullName evidence="1">Uncharacterized protein</fullName>
    </submittedName>
</protein>
<evidence type="ECO:0000313" key="2">
    <source>
        <dbReference type="Proteomes" id="UP000014974"/>
    </source>
</evidence>
<name>S7VAB7_9BACT</name>
<evidence type="ECO:0000313" key="1">
    <source>
        <dbReference type="EMBL" id="EPR66886.1"/>
    </source>
</evidence>
<dbReference type="STRING" id="641524.ADICYQ_4147"/>
<organism evidence="1 2">
    <name type="scientific">Cyclobacterium qasimii M12-11B</name>
    <dbReference type="NCBI Taxonomy" id="641524"/>
    <lineage>
        <taxon>Bacteria</taxon>
        <taxon>Pseudomonadati</taxon>
        <taxon>Bacteroidota</taxon>
        <taxon>Cytophagia</taxon>
        <taxon>Cytophagales</taxon>
        <taxon>Cyclobacteriaceae</taxon>
        <taxon>Cyclobacterium</taxon>
    </lineage>
</organism>
<comment type="caution">
    <text evidence="1">The sequence shown here is derived from an EMBL/GenBank/DDBJ whole genome shotgun (WGS) entry which is preliminary data.</text>
</comment>
<gene>
    <name evidence="1" type="ORF">ADICYQ_4147</name>
</gene>